<gene>
    <name evidence="3" type="ORF">B0H63DRAFT_519022</name>
</gene>
<organism evidence="3 4">
    <name type="scientific">Podospora didyma</name>
    <dbReference type="NCBI Taxonomy" id="330526"/>
    <lineage>
        <taxon>Eukaryota</taxon>
        <taxon>Fungi</taxon>
        <taxon>Dikarya</taxon>
        <taxon>Ascomycota</taxon>
        <taxon>Pezizomycotina</taxon>
        <taxon>Sordariomycetes</taxon>
        <taxon>Sordariomycetidae</taxon>
        <taxon>Sordariales</taxon>
        <taxon>Podosporaceae</taxon>
        <taxon>Podospora</taxon>
    </lineage>
</organism>
<keyword evidence="4" id="KW-1185">Reference proteome</keyword>
<keyword evidence="2" id="KW-0812">Transmembrane</keyword>
<name>A0AAE0NY74_9PEZI</name>
<protein>
    <submittedName>
        <fullName evidence="3">Uncharacterized protein</fullName>
    </submittedName>
</protein>
<evidence type="ECO:0000313" key="4">
    <source>
        <dbReference type="Proteomes" id="UP001285441"/>
    </source>
</evidence>
<comment type="caution">
    <text evidence="3">The sequence shown here is derived from an EMBL/GenBank/DDBJ whole genome shotgun (WGS) entry which is preliminary data.</text>
</comment>
<dbReference type="Proteomes" id="UP001285441">
    <property type="component" value="Unassembled WGS sequence"/>
</dbReference>
<accession>A0AAE0NY74</accession>
<evidence type="ECO:0000256" key="1">
    <source>
        <dbReference type="SAM" id="MobiDB-lite"/>
    </source>
</evidence>
<feature type="region of interest" description="Disordered" evidence="1">
    <location>
        <begin position="1"/>
        <end position="55"/>
    </location>
</feature>
<keyword evidence="2" id="KW-1133">Transmembrane helix</keyword>
<dbReference type="EMBL" id="JAULSW010000002">
    <property type="protein sequence ID" value="KAK3389789.1"/>
    <property type="molecule type" value="Genomic_DNA"/>
</dbReference>
<feature type="transmembrane region" description="Helical" evidence="2">
    <location>
        <begin position="180"/>
        <end position="201"/>
    </location>
</feature>
<feature type="transmembrane region" description="Helical" evidence="2">
    <location>
        <begin position="98"/>
        <end position="125"/>
    </location>
</feature>
<proteinExistence type="predicted"/>
<dbReference type="AlphaFoldDB" id="A0AAE0NY74"/>
<evidence type="ECO:0000313" key="3">
    <source>
        <dbReference type="EMBL" id="KAK3389789.1"/>
    </source>
</evidence>
<sequence length="262" mass="28115">MSRSSRGSDEKHEKLAMGHCGSDCGDSKHSDSQSGDPSRGAKSSPPVDRRDKNPSERVLYLSGSRARVSIGPVPPQQNPLIPFNGVVTREDNDIGKAIVCHGFCLLLCTFAAINAAAGVLSLVLGHRRVLHRLTCGILGKPDCRGYLVTWLLYVGLQLGGNAGVALLMKSAPGYFSSFSIVELMIFLTARPRFGWLFMAFAHDQVTLLQEEDGEKKGSSSWMSSAIASSFGEVAIQLVSLYVMGSVAAFAAPRGYYKVSTAE</sequence>
<reference evidence="3" key="1">
    <citation type="journal article" date="2023" name="Mol. Phylogenet. Evol.">
        <title>Genome-scale phylogeny and comparative genomics of the fungal order Sordariales.</title>
        <authorList>
            <person name="Hensen N."/>
            <person name="Bonometti L."/>
            <person name="Westerberg I."/>
            <person name="Brannstrom I.O."/>
            <person name="Guillou S."/>
            <person name="Cros-Aarteil S."/>
            <person name="Calhoun S."/>
            <person name="Haridas S."/>
            <person name="Kuo A."/>
            <person name="Mondo S."/>
            <person name="Pangilinan J."/>
            <person name="Riley R."/>
            <person name="LaButti K."/>
            <person name="Andreopoulos B."/>
            <person name="Lipzen A."/>
            <person name="Chen C."/>
            <person name="Yan M."/>
            <person name="Daum C."/>
            <person name="Ng V."/>
            <person name="Clum A."/>
            <person name="Steindorff A."/>
            <person name="Ohm R.A."/>
            <person name="Martin F."/>
            <person name="Silar P."/>
            <person name="Natvig D.O."/>
            <person name="Lalanne C."/>
            <person name="Gautier V."/>
            <person name="Ament-Velasquez S.L."/>
            <person name="Kruys A."/>
            <person name="Hutchinson M.I."/>
            <person name="Powell A.J."/>
            <person name="Barry K."/>
            <person name="Miller A.N."/>
            <person name="Grigoriev I.V."/>
            <person name="Debuchy R."/>
            <person name="Gladieux P."/>
            <person name="Hiltunen Thoren M."/>
            <person name="Johannesson H."/>
        </authorList>
    </citation>
    <scope>NUCLEOTIDE SEQUENCE</scope>
    <source>
        <strain evidence="3">CBS 232.78</strain>
    </source>
</reference>
<feature type="compositionally biased region" description="Basic and acidic residues" evidence="1">
    <location>
        <begin position="1"/>
        <end position="16"/>
    </location>
</feature>
<evidence type="ECO:0000256" key="2">
    <source>
        <dbReference type="SAM" id="Phobius"/>
    </source>
</evidence>
<feature type="transmembrane region" description="Helical" evidence="2">
    <location>
        <begin position="145"/>
        <end position="168"/>
    </location>
</feature>
<keyword evidence="2" id="KW-0472">Membrane</keyword>
<reference evidence="3" key="2">
    <citation type="submission" date="2023-06" db="EMBL/GenBank/DDBJ databases">
        <authorList>
            <consortium name="Lawrence Berkeley National Laboratory"/>
            <person name="Haridas S."/>
            <person name="Hensen N."/>
            <person name="Bonometti L."/>
            <person name="Westerberg I."/>
            <person name="Brannstrom I.O."/>
            <person name="Guillou S."/>
            <person name="Cros-Aarteil S."/>
            <person name="Calhoun S."/>
            <person name="Kuo A."/>
            <person name="Mondo S."/>
            <person name="Pangilinan J."/>
            <person name="Riley R."/>
            <person name="LaButti K."/>
            <person name="Andreopoulos B."/>
            <person name="Lipzen A."/>
            <person name="Chen C."/>
            <person name="Yanf M."/>
            <person name="Daum C."/>
            <person name="Ng V."/>
            <person name="Clum A."/>
            <person name="Steindorff A."/>
            <person name="Ohm R."/>
            <person name="Martin F."/>
            <person name="Silar P."/>
            <person name="Natvig D."/>
            <person name="Lalanne C."/>
            <person name="Gautier V."/>
            <person name="Ament-velasquez S.L."/>
            <person name="Kruys A."/>
            <person name="Hutchinson M.I."/>
            <person name="Powell A.J."/>
            <person name="Barry K."/>
            <person name="Miller A.N."/>
            <person name="Grigoriev I.V."/>
            <person name="Debuchy R."/>
            <person name="Gladieux P."/>
            <person name="Thoren M.H."/>
            <person name="Johannesson H."/>
        </authorList>
    </citation>
    <scope>NUCLEOTIDE SEQUENCE</scope>
    <source>
        <strain evidence="3">CBS 232.78</strain>
    </source>
</reference>